<accession>Q47JP9</accession>
<dbReference type="STRING" id="159087.Daro_0173"/>
<dbReference type="KEGG" id="dar:Daro_0173"/>
<dbReference type="EMBL" id="CP000089">
    <property type="protein sequence ID" value="AAZ44932.1"/>
    <property type="molecule type" value="Genomic_DNA"/>
</dbReference>
<dbReference type="HOGENOM" id="CLU_115846_0_0_4"/>
<dbReference type="Gene3D" id="3.90.470.20">
    <property type="entry name" value="4'-phosphopantetheinyl transferase domain"/>
    <property type="match status" value="1"/>
</dbReference>
<dbReference type="InterPro" id="IPR008278">
    <property type="entry name" value="4-PPantetheinyl_Trfase_dom"/>
</dbReference>
<dbReference type="GO" id="GO:0008897">
    <property type="term" value="F:holo-[acyl-carrier-protein] synthase activity"/>
    <property type="evidence" value="ECO:0007669"/>
    <property type="project" value="InterPro"/>
</dbReference>
<proteinExistence type="predicted"/>
<evidence type="ECO:0000259" key="2">
    <source>
        <dbReference type="Pfam" id="PF01648"/>
    </source>
</evidence>
<reference evidence="3" key="1">
    <citation type="submission" date="2005-08" db="EMBL/GenBank/DDBJ databases">
        <title>Complete sequence of Dechloromonas aromatica RCB.</title>
        <authorList>
            <person name="Salinero K.K."/>
            <person name="Copeland A."/>
            <person name="Lucas S."/>
            <person name="Lapidus A."/>
            <person name="Barry K."/>
            <person name="Detter J.C."/>
            <person name="Glavina T."/>
            <person name="Hammon N."/>
            <person name="Israni S."/>
            <person name="Pitluck S."/>
            <person name="Di Bartolo G."/>
            <person name="Trong S."/>
            <person name="Schmutz J."/>
            <person name="Larimer F."/>
            <person name="Land M."/>
            <person name="Ivanova N."/>
            <person name="Richardson P."/>
        </authorList>
    </citation>
    <scope>NUCLEOTIDE SEQUENCE</scope>
    <source>
        <strain evidence="3">RCB</strain>
    </source>
</reference>
<keyword evidence="1 3" id="KW-0808">Transferase</keyword>
<name>Q47JP9_DECAR</name>
<dbReference type="Pfam" id="PF01648">
    <property type="entry name" value="ACPS"/>
    <property type="match status" value="1"/>
</dbReference>
<dbReference type="GO" id="GO:0000287">
    <property type="term" value="F:magnesium ion binding"/>
    <property type="evidence" value="ECO:0007669"/>
    <property type="project" value="InterPro"/>
</dbReference>
<evidence type="ECO:0000256" key="1">
    <source>
        <dbReference type="ARBA" id="ARBA00022679"/>
    </source>
</evidence>
<dbReference type="eggNOG" id="COG2091">
    <property type="taxonomic scope" value="Bacteria"/>
</dbReference>
<gene>
    <name evidence="3" type="ordered locus">Daro_0173</name>
</gene>
<dbReference type="InterPro" id="IPR037143">
    <property type="entry name" value="4-PPantetheinyl_Trfase_dom_sf"/>
</dbReference>
<feature type="domain" description="4'-phosphopantetheinyl transferase" evidence="2">
    <location>
        <begin position="90"/>
        <end position="166"/>
    </location>
</feature>
<organism evidence="3">
    <name type="scientific">Dechloromonas aromatica (strain RCB)</name>
    <dbReference type="NCBI Taxonomy" id="159087"/>
    <lineage>
        <taxon>Bacteria</taxon>
        <taxon>Pseudomonadati</taxon>
        <taxon>Pseudomonadota</taxon>
        <taxon>Betaproteobacteria</taxon>
        <taxon>Rhodocyclales</taxon>
        <taxon>Azonexaceae</taxon>
        <taxon>Dechloromonas</taxon>
    </lineage>
</organism>
<sequence>MDRPPAVLRWPASFDKAQNLLIFALATPPTPIRDTARQLVRRVLREILGNVELISVPGQAIRLARPDGRVGISVSHESGLSLLAINFSGPVGIDLLKTPDSRDWESQIPALASDYLGPTIARQLADQAPQERMASFAQAWTAQEARLKCQGLALVEWSSALEVSLAECCAQPLTLPAGYVGAVATKAA</sequence>
<protein>
    <submittedName>
        <fullName evidence="3">Phosphopantetheinyl transferase-like protein</fullName>
    </submittedName>
</protein>
<evidence type="ECO:0000313" key="3">
    <source>
        <dbReference type="EMBL" id="AAZ44932.1"/>
    </source>
</evidence>
<dbReference type="SUPFAM" id="SSF56214">
    <property type="entry name" value="4'-phosphopantetheinyl transferase"/>
    <property type="match status" value="1"/>
</dbReference>
<dbReference type="AlphaFoldDB" id="Q47JP9"/>